<evidence type="ECO:0000313" key="1">
    <source>
        <dbReference type="EMBL" id="KIK94347.1"/>
    </source>
</evidence>
<reference evidence="2" key="2">
    <citation type="submission" date="2015-01" db="EMBL/GenBank/DDBJ databases">
        <title>Evolutionary Origins and Diversification of the Mycorrhizal Mutualists.</title>
        <authorList>
            <consortium name="DOE Joint Genome Institute"/>
            <consortium name="Mycorrhizal Genomics Consortium"/>
            <person name="Kohler A."/>
            <person name="Kuo A."/>
            <person name="Nagy L.G."/>
            <person name="Floudas D."/>
            <person name="Copeland A."/>
            <person name="Barry K.W."/>
            <person name="Cichocki N."/>
            <person name="Veneault-Fourrey C."/>
            <person name="LaButti K."/>
            <person name="Lindquist E.A."/>
            <person name="Lipzen A."/>
            <person name="Lundell T."/>
            <person name="Morin E."/>
            <person name="Murat C."/>
            <person name="Riley R."/>
            <person name="Ohm R."/>
            <person name="Sun H."/>
            <person name="Tunlid A."/>
            <person name="Henrissat B."/>
            <person name="Grigoriev I.V."/>
            <person name="Hibbett D.S."/>
            <person name="Martin F."/>
        </authorList>
    </citation>
    <scope>NUCLEOTIDE SEQUENCE [LARGE SCALE GENOMIC DNA]</scope>
    <source>
        <strain evidence="2">Ve08.2h10</strain>
    </source>
</reference>
<name>A0A0D0DB41_9AGAM</name>
<dbReference type="HOGENOM" id="CLU_2413934_0_0_1"/>
<sequence length="92" mass="10667">MQILTPVQEEVLSGWCKLQSSAANPLHPSKLWEHVKDIMGQLPSRNWHYLFLHWHKTLLSSHPNGLDPKHAHIVLLQLQAAIFYLIHFTTDL</sequence>
<dbReference type="STRING" id="930991.A0A0D0DB41"/>
<protein>
    <submittedName>
        <fullName evidence="1">Uncharacterized protein</fullName>
    </submittedName>
</protein>
<reference evidence="1 2" key="1">
    <citation type="submission" date="2014-04" db="EMBL/GenBank/DDBJ databases">
        <authorList>
            <consortium name="DOE Joint Genome Institute"/>
            <person name="Kuo A."/>
            <person name="Kohler A."/>
            <person name="Jargeat P."/>
            <person name="Nagy L.G."/>
            <person name="Floudas D."/>
            <person name="Copeland A."/>
            <person name="Barry K.W."/>
            <person name="Cichocki N."/>
            <person name="Veneault-Fourrey C."/>
            <person name="LaButti K."/>
            <person name="Lindquist E.A."/>
            <person name="Lipzen A."/>
            <person name="Lundell T."/>
            <person name="Morin E."/>
            <person name="Murat C."/>
            <person name="Sun H."/>
            <person name="Tunlid A."/>
            <person name="Henrissat B."/>
            <person name="Grigoriev I.V."/>
            <person name="Hibbett D.S."/>
            <person name="Martin F."/>
            <person name="Nordberg H.P."/>
            <person name="Cantor M.N."/>
            <person name="Hua S.X."/>
        </authorList>
    </citation>
    <scope>NUCLEOTIDE SEQUENCE [LARGE SCALE GENOMIC DNA]</scope>
    <source>
        <strain evidence="1 2">Ve08.2h10</strain>
    </source>
</reference>
<organism evidence="1 2">
    <name type="scientific">Paxillus rubicundulus Ve08.2h10</name>
    <dbReference type="NCBI Taxonomy" id="930991"/>
    <lineage>
        <taxon>Eukaryota</taxon>
        <taxon>Fungi</taxon>
        <taxon>Dikarya</taxon>
        <taxon>Basidiomycota</taxon>
        <taxon>Agaricomycotina</taxon>
        <taxon>Agaricomycetes</taxon>
        <taxon>Agaricomycetidae</taxon>
        <taxon>Boletales</taxon>
        <taxon>Paxilineae</taxon>
        <taxon>Paxillaceae</taxon>
        <taxon>Paxillus</taxon>
    </lineage>
</organism>
<evidence type="ECO:0000313" key="2">
    <source>
        <dbReference type="Proteomes" id="UP000054538"/>
    </source>
</evidence>
<dbReference type="AlphaFoldDB" id="A0A0D0DB41"/>
<dbReference type="Proteomes" id="UP000054538">
    <property type="component" value="Unassembled WGS sequence"/>
</dbReference>
<dbReference type="InParanoid" id="A0A0D0DB41"/>
<keyword evidence="2" id="KW-1185">Reference proteome</keyword>
<dbReference type="EMBL" id="KN825114">
    <property type="protein sequence ID" value="KIK94347.1"/>
    <property type="molecule type" value="Genomic_DNA"/>
</dbReference>
<gene>
    <name evidence="1" type="ORF">PAXRUDRAFT_143064</name>
</gene>
<accession>A0A0D0DB41</accession>
<proteinExistence type="predicted"/>